<keyword evidence="1" id="KW-1133">Transmembrane helix</keyword>
<gene>
    <name evidence="2" type="ORF">YA0849_22545</name>
</gene>
<keyword evidence="1" id="KW-0812">Transmembrane</keyword>
<dbReference type="EMBL" id="JAEILD010000116">
    <property type="protein sequence ID" value="MBI6651780.1"/>
    <property type="molecule type" value="Genomic_DNA"/>
</dbReference>
<organism evidence="2 3">
    <name type="scientific">Pseudomonas veronii</name>
    <dbReference type="NCBI Taxonomy" id="76761"/>
    <lineage>
        <taxon>Bacteria</taxon>
        <taxon>Pseudomonadati</taxon>
        <taxon>Pseudomonadota</taxon>
        <taxon>Gammaproteobacteria</taxon>
        <taxon>Pseudomonadales</taxon>
        <taxon>Pseudomonadaceae</taxon>
        <taxon>Pseudomonas</taxon>
    </lineage>
</organism>
<feature type="transmembrane region" description="Helical" evidence="1">
    <location>
        <begin position="46"/>
        <end position="69"/>
    </location>
</feature>
<dbReference type="RefSeq" id="WP_198731708.1">
    <property type="nucleotide sequence ID" value="NZ_JAEILD010000116.1"/>
</dbReference>
<accession>A0ABS0VJS2</accession>
<feature type="transmembrane region" description="Helical" evidence="1">
    <location>
        <begin position="20"/>
        <end position="40"/>
    </location>
</feature>
<reference evidence="2 3" key="1">
    <citation type="submission" date="2020-12" db="EMBL/GenBank/DDBJ databases">
        <title>Comparative genomic insights into the epidemiology and virulence of plant pathogenic Pseudomonads from Turkey.</title>
        <authorList>
            <person name="Dillon M."/>
            <person name="Ruiz-Bedoya T."/>
            <person name="Bendalovic-Torma C."/>
            <person name="Guttman K.M."/>
            <person name="Kwak H."/>
            <person name="Middleton M.A."/>
            <person name="Wang P.W."/>
            <person name="Horuz S."/>
            <person name="Aysan Y."/>
            <person name="Guttman D.S."/>
        </authorList>
    </citation>
    <scope>NUCLEOTIDE SEQUENCE [LARGE SCALE GENOMIC DNA]</scope>
    <source>
        <strain evidence="2 3">S4_EA_3a</strain>
    </source>
</reference>
<name>A0ABS0VJS2_PSEVE</name>
<keyword evidence="1" id="KW-0472">Membrane</keyword>
<proteinExistence type="predicted"/>
<keyword evidence="3" id="KW-1185">Reference proteome</keyword>
<comment type="caution">
    <text evidence="2">The sequence shown here is derived from an EMBL/GenBank/DDBJ whole genome shotgun (WGS) entry which is preliminary data.</text>
</comment>
<protein>
    <submittedName>
        <fullName evidence="2">Uncharacterized protein</fullName>
    </submittedName>
</protein>
<dbReference type="Proteomes" id="UP000614123">
    <property type="component" value="Unassembled WGS sequence"/>
</dbReference>
<evidence type="ECO:0000313" key="2">
    <source>
        <dbReference type="EMBL" id="MBI6651780.1"/>
    </source>
</evidence>
<evidence type="ECO:0000256" key="1">
    <source>
        <dbReference type="SAM" id="Phobius"/>
    </source>
</evidence>
<sequence>MSEKLKREIDPARPVTRNRVLAFVGSVVIWFVLIVVGTRSEYINGFIYLVLAAYLARSIAGISPTSAVCDTDDEIRRKLDANNLRRKPN</sequence>
<evidence type="ECO:0000313" key="3">
    <source>
        <dbReference type="Proteomes" id="UP000614123"/>
    </source>
</evidence>